<feature type="region of interest" description="Disordered" evidence="1">
    <location>
        <begin position="1"/>
        <end position="26"/>
    </location>
</feature>
<dbReference type="Proteomes" id="UP000576082">
    <property type="component" value="Unassembled WGS sequence"/>
</dbReference>
<feature type="compositionally biased region" description="Basic residues" evidence="1">
    <location>
        <begin position="1"/>
        <end position="13"/>
    </location>
</feature>
<name>A0A7X9NYX4_9BACT</name>
<comment type="caution">
    <text evidence="2">The sequence shown here is derived from an EMBL/GenBank/DDBJ whole genome shotgun (WGS) entry which is preliminary data.</text>
</comment>
<keyword evidence="3" id="KW-1185">Reference proteome</keyword>
<dbReference type="AlphaFoldDB" id="A0A7X9NYX4"/>
<sequence length="82" mass="8882">MYKTVHLKTKKESRRTTSDRLRSVKVSGEETSASVDECIQAHAAEGFKLVSITPLVSASSSNVGTGGWGFSYTEGLVIVFEK</sequence>
<dbReference type="Pfam" id="PF13783">
    <property type="entry name" value="DUF4177"/>
    <property type="match status" value="1"/>
</dbReference>
<proteinExistence type="predicted"/>
<dbReference type="EMBL" id="JABANE010000002">
    <property type="protein sequence ID" value="NME66476.1"/>
    <property type="molecule type" value="Genomic_DNA"/>
</dbReference>
<gene>
    <name evidence="2" type="ORF">HHU12_00740</name>
</gene>
<dbReference type="InterPro" id="IPR025234">
    <property type="entry name" value="YjzH-like"/>
</dbReference>
<organism evidence="2 3">
    <name type="scientific">Flammeovirga aprica JL-4</name>
    <dbReference type="NCBI Taxonomy" id="694437"/>
    <lineage>
        <taxon>Bacteria</taxon>
        <taxon>Pseudomonadati</taxon>
        <taxon>Bacteroidota</taxon>
        <taxon>Cytophagia</taxon>
        <taxon>Cytophagales</taxon>
        <taxon>Flammeovirgaceae</taxon>
        <taxon>Flammeovirga</taxon>
    </lineage>
</organism>
<dbReference type="RefSeq" id="WP_062615579.1">
    <property type="nucleotide sequence ID" value="NZ_JABANE010000002.1"/>
</dbReference>
<evidence type="ECO:0000313" key="3">
    <source>
        <dbReference type="Proteomes" id="UP000576082"/>
    </source>
</evidence>
<evidence type="ECO:0000313" key="2">
    <source>
        <dbReference type="EMBL" id="NME66476.1"/>
    </source>
</evidence>
<accession>A0A7X9NYX4</accession>
<evidence type="ECO:0000256" key="1">
    <source>
        <dbReference type="SAM" id="MobiDB-lite"/>
    </source>
</evidence>
<protein>
    <submittedName>
        <fullName evidence="2">DUF4177 domain-containing protein</fullName>
    </submittedName>
</protein>
<reference evidence="2 3" key="1">
    <citation type="submission" date="2020-04" db="EMBL/GenBank/DDBJ databases">
        <title>Flammeovirga sp. SR4, a novel species isolated from seawater.</title>
        <authorList>
            <person name="Wang X."/>
        </authorList>
    </citation>
    <scope>NUCLEOTIDE SEQUENCE [LARGE SCALE GENOMIC DNA]</scope>
    <source>
        <strain evidence="2 3">ATCC 23126</strain>
    </source>
</reference>